<proteinExistence type="predicted"/>
<evidence type="ECO:0000313" key="2">
    <source>
        <dbReference type="EMBL" id="EMB36183.1"/>
    </source>
</evidence>
<dbReference type="SUPFAM" id="SSF50341">
    <property type="entry name" value="CheW-like"/>
    <property type="match status" value="1"/>
</dbReference>
<dbReference type="InterPro" id="IPR036061">
    <property type="entry name" value="CheW-like_dom_sf"/>
</dbReference>
<dbReference type="CDD" id="cd00732">
    <property type="entry name" value="CheW"/>
    <property type="match status" value="1"/>
</dbReference>
<dbReference type="GO" id="GO:0005829">
    <property type="term" value="C:cytosol"/>
    <property type="evidence" value="ECO:0007669"/>
    <property type="project" value="TreeGrafter"/>
</dbReference>
<accession>A0A0E2EKT6</accession>
<organism evidence="2">
    <name type="scientific">Treponema denticola H-22</name>
    <dbReference type="NCBI Taxonomy" id="999432"/>
    <lineage>
        <taxon>Bacteria</taxon>
        <taxon>Pseudomonadati</taxon>
        <taxon>Spirochaetota</taxon>
        <taxon>Spirochaetia</taxon>
        <taxon>Spirochaetales</taxon>
        <taxon>Treponemataceae</taxon>
        <taxon>Treponema</taxon>
    </lineage>
</organism>
<reference evidence="2" key="1">
    <citation type="submission" date="2012-01" db="EMBL/GenBank/DDBJ databases">
        <title>The Genome Sequence of Treponema denticola H-22.</title>
        <authorList>
            <consortium name="The Broad Institute Genome Sequencing Platform"/>
            <person name="Earl A."/>
            <person name="Ward D."/>
            <person name="Feldgarden M."/>
            <person name="Gevers D."/>
            <person name="Blanton J.M."/>
            <person name="Fenno C.J."/>
            <person name="Baranova O.V."/>
            <person name="Mathney J."/>
            <person name="Dewhirst F.E."/>
            <person name="Izard J."/>
            <person name="Young S.K."/>
            <person name="Zeng Q."/>
            <person name="Gargeya S."/>
            <person name="Fitzgerald M."/>
            <person name="Haas B."/>
            <person name="Abouelleil A."/>
            <person name="Alvarado L."/>
            <person name="Arachchi H.M."/>
            <person name="Berlin A."/>
            <person name="Chapman S.B."/>
            <person name="Gearin G."/>
            <person name="Goldberg J."/>
            <person name="Griggs A."/>
            <person name="Gujja S."/>
            <person name="Hansen M."/>
            <person name="Heiman D."/>
            <person name="Howarth C."/>
            <person name="Larimer J."/>
            <person name="Lui A."/>
            <person name="MacDonald P.J.P."/>
            <person name="McCowen C."/>
            <person name="Montmayeur A."/>
            <person name="Murphy C."/>
            <person name="Neiman D."/>
            <person name="Pearson M."/>
            <person name="Priest M."/>
            <person name="Roberts A."/>
            <person name="Saif S."/>
            <person name="Shea T."/>
            <person name="Sisk P."/>
            <person name="Stolte C."/>
            <person name="Sykes S."/>
            <person name="Wortman J."/>
            <person name="Nusbaum C."/>
            <person name="Birren B."/>
        </authorList>
    </citation>
    <scope>NUCLEOTIDE SEQUENCE [LARGE SCALE GENOMIC DNA]</scope>
    <source>
        <strain evidence="2">H-22</strain>
    </source>
</reference>
<dbReference type="EMBL" id="AGDV01000001">
    <property type="protein sequence ID" value="EMB36183.1"/>
    <property type="molecule type" value="Genomic_DNA"/>
</dbReference>
<name>A0A0E2EKT6_TREDN</name>
<sequence>MANAGGLNKKAKIENDDLLKLVTFQLGEELYGVEIMDVDQIVRVQDVRPIPNAPYYVEGIFNLRSEIIPVISLHKRFHIKKASLDEGDEFLGGFIIIKVENNKIGIIIDRVARVVDVKKEEIQPPPQMIAGIGAEYINGVVRRDPGYLIILDIHRLFNPKELQKITNL</sequence>
<dbReference type="AlphaFoldDB" id="A0A0E2EKT6"/>
<dbReference type="InterPro" id="IPR002545">
    <property type="entry name" value="CheW-lke_dom"/>
</dbReference>
<dbReference type="PROSITE" id="PS50851">
    <property type="entry name" value="CHEW"/>
    <property type="match status" value="1"/>
</dbReference>
<dbReference type="Pfam" id="PF01584">
    <property type="entry name" value="CheW"/>
    <property type="match status" value="1"/>
</dbReference>
<comment type="caution">
    <text evidence="2">The sequence shown here is derived from an EMBL/GenBank/DDBJ whole genome shotgun (WGS) entry which is preliminary data.</text>
</comment>
<gene>
    <name evidence="2" type="ORF">HMPREF9726_00375</name>
</gene>
<evidence type="ECO:0000259" key="1">
    <source>
        <dbReference type="PROSITE" id="PS50851"/>
    </source>
</evidence>
<dbReference type="PANTHER" id="PTHR22617">
    <property type="entry name" value="CHEMOTAXIS SENSOR HISTIDINE KINASE-RELATED"/>
    <property type="match status" value="1"/>
</dbReference>
<dbReference type="PANTHER" id="PTHR22617:SF23">
    <property type="entry name" value="CHEMOTAXIS PROTEIN CHEW"/>
    <property type="match status" value="1"/>
</dbReference>
<dbReference type="SMART" id="SM00260">
    <property type="entry name" value="CheW"/>
    <property type="match status" value="1"/>
</dbReference>
<dbReference type="PATRIC" id="fig|999432.5.peg.388"/>
<dbReference type="InterPro" id="IPR039315">
    <property type="entry name" value="CheW"/>
</dbReference>
<dbReference type="Gene3D" id="2.40.50.180">
    <property type="entry name" value="CheA-289, Domain 4"/>
    <property type="match status" value="1"/>
</dbReference>
<dbReference type="GO" id="GO:0006935">
    <property type="term" value="P:chemotaxis"/>
    <property type="evidence" value="ECO:0007669"/>
    <property type="project" value="InterPro"/>
</dbReference>
<dbReference type="HOGENOM" id="CLU_048995_3_1_12"/>
<feature type="domain" description="CheW-like" evidence="1">
    <location>
        <begin position="18"/>
        <end position="162"/>
    </location>
</feature>
<dbReference type="Gene3D" id="2.30.30.40">
    <property type="entry name" value="SH3 Domains"/>
    <property type="match status" value="1"/>
</dbReference>
<dbReference type="Proteomes" id="UP000011705">
    <property type="component" value="Chromosome"/>
</dbReference>
<dbReference type="RefSeq" id="WP_002682987.1">
    <property type="nucleotide sequence ID" value="NZ_CM001795.1"/>
</dbReference>
<dbReference type="GO" id="GO:0007165">
    <property type="term" value="P:signal transduction"/>
    <property type="evidence" value="ECO:0007669"/>
    <property type="project" value="InterPro"/>
</dbReference>
<protein>
    <recommendedName>
        <fullName evidence="1">CheW-like domain-containing protein</fullName>
    </recommendedName>
</protein>